<evidence type="ECO:0000256" key="1">
    <source>
        <dbReference type="ARBA" id="ARBA00023002"/>
    </source>
</evidence>
<dbReference type="InterPro" id="IPR006076">
    <property type="entry name" value="FAD-dep_OxRdtase"/>
</dbReference>
<dbReference type="EC" id="1.4.99.6" evidence="3"/>
<evidence type="ECO:0000313" key="3">
    <source>
        <dbReference type="EMBL" id="SPJ30965.1"/>
    </source>
</evidence>
<name>A0A2R8CEV6_9RHOB</name>
<dbReference type="AlphaFoldDB" id="A0A2R8CEV6"/>
<dbReference type="GO" id="GO:0016491">
    <property type="term" value="F:oxidoreductase activity"/>
    <property type="evidence" value="ECO:0007669"/>
    <property type="project" value="UniProtKB-KW"/>
</dbReference>
<evidence type="ECO:0000313" key="4">
    <source>
        <dbReference type="Proteomes" id="UP000244898"/>
    </source>
</evidence>
<organism evidence="3 4">
    <name type="scientific">Falsiruegeria mediterranea M17</name>
    <dbReference type="NCBI Taxonomy" id="1200281"/>
    <lineage>
        <taxon>Bacteria</taxon>
        <taxon>Pseudomonadati</taxon>
        <taxon>Pseudomonadota</taxon>
        <taxon>Alphaproteobacteria</taxon>
        <taxon>Rhodobacterales</taxon>
        <taxon>Roseobacteraceae</taxon>
        <taxon>Falsiruegeria</taxon>
    </lineage>
</organism>
<reference evidence="4" key="1">
    <citation type="submission" date="2018-03" db="EMBL/GenBank/DDBJ databases">
        <authorList>
            <person name="Rodrigo-Torres L."/>
            <person name="Arahal R. D."/>
            <person name="Lucena T."/>
        </authorList>
    </citation>
    <scope>NUCLEOTIDE SEQUENCE [LARGE SCALE GENOMIC DNA]</scope>
    <source>
        <strain evidence="4">CECT 7615</strain>
    </source>
</reference>
<dbReference type="PANTHER" id="PTHR13847:SF287">
    <property type="entry name" value="FAD-DEPENDENT OXIDOREDUCTASE DOMAIN-CONTAINING PROTEIN 1"/>
    <property type="match status" value="1"/>
</dbReference>
<dbReference type="Gene3D" id="3.50.50.60">
    <property type="entry name" value="FAD/NAD(P)-binding domain"/>
    <property type="match status" value="1"/>
</dbReference>
<gene>
    <name evidence="3" type="primary">dauA_2</name>
    <name evidence="3" type="ORF">TRM7615_04502</name>
</gene>
<dbReference type="RefSeq" id="WP_108791931.1">
    <property type="nucleotide sequence ID" value="NZ_ONZG01000014.1"/>
</dbReference>
<keyword evidence="4" id="KW-1185">Reference proteome</keyword>
<dbReference type="PANTHER" id="PTHR13847">
    <property type="entry name" value="SARCOSINE DEHYDROGENASE-RELATED"/>
    <property type="match status" value="1"/>
</dbReference>
<keyword evidence="1 3" id="KW-0560">Oxidoreductase</keyword>
<protein>
    <submittedName>
        <fullName evidence="3">FAD-dependent catabolic D-arginine dehydrogenase DauA</fullName>
        <ecNumber evidence="3">1.4.99.6</ecNumber>
    </submittedName>
</protein>
<dbReference type="Pfam" id="PF01266">
    <property type="entry name" value="DAO"/>
    <property type="match status" value="1"/>
</dbReference>
<dbReference type="Proteomes" id="UP000244898">
    <property type="component" value="Unassembled WGS sequence"/>
</dbReference>
<dbReference type="EMBL" id="ONZG01000014">
    <property type="protein sequence ID" value="SPJ30965.1"/>
    <property type="molecule type" value="Genomic_DNA"/>
</dbReference>
<dbReference type="SUPFAM" id="SSF51905">
    <property type="entry name" value="FAD/NAD(P)-binding domain"/>
    <property type="match status" value="1"/>
</dbReference>
<evidence type="ECO:0000259" key="2">
    <source>
        <dbReference type="Pfam" id="PF01266"/>
    </source>
</evidence>
<proteinExistence type="predicted"/>
<dbReference type="OrthoDB" id="7421214at2"/>
<dbReference type="GO" id="GO:0005737">
    <property type="term" value="C:cytoplasm"/>
    <property type="evidence" value="ECO:0007669"/>
    <property type="project" value="TreeGrafter"/>
</dbReference>
<dbReference type="Gene3D" id="3.30.9.10">
    <property type="entry name" value="D-Amino Acid Oxidase, subunit A, domain 2"/>
    <property type="match status" value="1"/>
</dbReference>
<feature type="domain" description="FAD dependent oxidoreductase" evidence="2">
    <location>
        <begin position="6"/>
        <end position="352"/>
    </location>
</feature>
<sequence length="377" mass="40784">MSEVHDIAIIGGGITGAALAYFLQGRRSVVLLEQESALGFHSTGRSAAEFTRRFHSPEVGQLTQASAGFMMTPLPGFAEIDLLRPRGNLLIADAEKADHLRAVYDHECANAPKDTPPVEFLSVDQAMEKVPFLDPGWVNAAFYDPDCWDVEVETLLQGYVRGAKAQGAEFQQRATVTGATRENGHWVIETSAGEMCAKTVVNASGGWADPLAKIFGANALGIIPHRRTAISVKVPGHELTHIPEVNEIDELFYFKPDAGQLMVSPADETPVDPHDAWPEELDVAYAAHYLGECTTLEVTHVAHSWAGLRTFAPDRLPVIGFSEQVEGLFWLAGVGGYGIQTSPAVGQIAAALLSEAPLPHPVADFDPRLFSPSRLER</sequence>
<dbReference type="InterPro" id="IPR036188">
    <property type="entry name" value="FAD/NAD-bd_sf"/>
</dbReference>
<accession>A0A2R8CEV6</accession>